<evidence type="ECO:0000313" key="2">
    <source>
        <dbReference type="EMBL" id="MDC3422018.1"/>
    </source>
</evidence>
<dbReference type="RefSeq" id="WP_259869369.1">
    <property type="nucleotide sequence ID" value="NZ_JAMQJZ010000015.1"/>
</dbReference>
<dbReference type="Proteomes" id="UP001145072">
    <property type="component" value="Unassembled WGS sequence"/>
</dbReference>
<feature type="transmembrane region" description="Helical" evidence="1">
    <location>
        <begin position="60"/>
        <end position="80"/>
    </location>
</feature>
<dbReference type="AlphaFoldDB" id="A0A9X4AL36"/>
<protein>
    <recommendedName>
        <fullName evidence="4">DUF3953 domain-containing protein</fullName>
    </recommendedName>
</protein>
<keyword evidence="1" id="KW-0472">Membrane</keyword>
<name>A0A9X4AL36_9BACI</name>
<keyword evidence="3" id="KW-1185">Reference proteome</keyword>
<organism evidence="2 3">
    <name type="scientific">Aquibacillus koreensis</name>
    <dbReference type="NCBI Taxonomy" id="279446"/>
    <lineage>
        <taxon>Bacteria</taxon>
        <taxon>Bacillati</taxon>
        <taxon>Bacillota</taxon>
        <taxon>Bacilli</taxon>
        <taxon>Bacillales</taxon>
        <taxon>Bacillaceae</taxon>
        <taxon>Aquibacillus</taxon>
    </lineage>
</organism>
<accession>A0A9X4AL36</accession>
<proteinExistence type="predicted"/>
<evidence type="ECO:0008006" key="4">
    <source>
        <dbReference type="Google" id="ProtNLM"/>
    </source>
</evidence>
<gene>
    <name evidence="2" type="ORF">NC661_16730</name>
</gene>
<comment type="caution">
    <text evidence="2">The sequence shown here is derived from an EMBL/GenBank/DDBJ whole genome shotgun (WGS) entry which is preliminary data.</text>
</comment>
<keyword evidence="1" id="KW-1133">Transmembrane helix</keyword>
<evidence type="ECO:0000256" key="1">
    <source>
        <dbReference type="SAM" id="Phobius"/>
    </source>
</evidence>
<sequence length="81" mass="9266">MKLLQKLNLIIAIGVSITGFYHFFIDSIDLSMNIISSFLALMFLLFGIEKVKEKDGDKKLGYAYLIVAVVFFTELLFVYFS</sequence>
<feature type="transmembrane region" description="Helical" evidence="1">
    <location>
        <begin position="7"/>
        <end position="24"/>
    </location>
</feature>
<evidence type="ECO:0000313" key="3">
    <source>
        <dbReference type="Proteomes" id="UP001145072"/>
    </source>
</evidence>
<dbReference type="EMBL" id="JAMQJZ010000015">
    <property type="protein sequence ID" value="MDC3422018.1"/>
    <property type="molecule type" value="Genomic_DNA"/>
</dbReference>
<feature type="transmembrane region" description="Helical" evidence="1">
    <location>
        <begin position="30"/>
        <end position="48"/>
    </location>
</feature>
<keyword evidence="1" id="KW-0812">Transmembrane</keyword>
<reference evidence="2" key="1">
    <citation type="submission" date="2022-06" db="EMBL/GenBank/DDBJ databases">
        <title>Aquibacillus sp. a new bacterium isolated from soil saline samples.</title>
        <authorList>
            <person name="Galisteo C."/>
            <person name="De La Haba R."/>
            <person name="Sanchez-Porro C."/>
            <person name="Ventosa A."/>
        </authorList>
    </citation>
    <scope>NUCLEOTIDE SEQUENCE</scope>
    <source>
        <strain evidence="2">JCM 12387</strain>
    </source>
</reference>